<evidence type="ECO:0000256" key="10">
    <source>
        <dbReference type="ARBA" id="ARBA00025699"/>
    </source>
</evidence>
<evidence type="ECO:0000259" key="14">
    <source>
        <dbReference type="Pfam" id="PF20260"/>
    </source>
</evidence>
<evidence type="ECO:0000256" key="11">
    <source>
        <dbReference type="ARBA" id="ARBA00047944"/>
    </source>
</evidence>
<evidence type="ECO:0000256" key="7">
    <source>
        <dbReference type="ARBA" id="ARBA00022603"/>
    </source>
</evidence>
<evidence type="ECO:0000256" key="5">
    <source>
        <dbReference type="ARBA" id="ARBA00022490"/>
    </source>
</evidence>
<dbReference type="AlphaFoldDB" id="A0A1X7I0E4"/>
<dbReference type="GO" id="GO:0070475">
    <property type="term" value="P:rRNA base methylation"/>
    <property type="evidence" value="ECO:0007669"/>
    <property type="project" value="TreeGrafter"/>
</dbReference>
<dbReference type="InterPro" id="IPR046886">
    <property type="entry name" value="RsmE_MTase_dom"/>
</dbReference>
<sequence>MSLPVFVHPGPFGGGPVTLSGPEGRHAVSVKRIVAGEQILLIDGHGTHATVTVTATRGKDELTGEVEEWGVDKQPRPRVTVVQALPKAERSELAVDLATQAGADAIVPWQAERCVAKWTGPKAAKGVAKWEAAAAAAAKQSRRTRIPEIHEPLTTGQVAEFIAGRTALVLHEESATPLREIDLDVDELVLIVGPEGGIGADELARLGATTVKLGPEVLRTASAAMVALSAIGVLTDRW</sequence>
<evidence type="ECO:0000256" key="6">
    <source>
        <dbReference type="ARBA" id="ARBA00022552"/>
    </source>
</evidence>
<reference evidence="16" key="2">
    <citation type="submission" date="2017-04" db="EMBL/GenBank/DDBJ databases">
        <authorList>
            <person name="Afonso C.L."/>
            <person name="Miller P.J."/>
            <person name="Scott M.A."/>
            <person name="Spackman E."/>
            <person name="Goraichik I."/>
            <person name="Dimitrov K.M."/>
            <person name="Suarez D.L."/>
            <person name="Swayne D.E."/>
        </authorList>
    </citation>
    <scope>NUCLEOTIDE SEQUENCE [LARGE SCALE GENOMIC DNA]</scope>
    <source>
        <strain evidence="16">VDS</strain>
    </source>
</reference>
<dbReference type="Proteomes" id="UP000568696">
    <property type="component" value="Unassembled WGS sequence"/>
</dbReference>
<keyword evidence="9 12" id="KW-0949">S-adenosyl-L-methionine</keyword>
<evidence type="ECO:0000256" key="9">
    <source>
        <dbReference type="ARBA" id="ARBA00022691"/>
    </source>
</evidence>
<accession>A0A1X7I0E4</accession>
<dbReference type="Pfam" id="PF20260">
    <property type="entry name" value="PUA_4"/>
    <property type="match status" value="1"/>
</dbReference>
<dbReference type="Pfam" id="PF04452">
    <property type="entry name" value="Methyltrans_RNA"/>
    <property type="match status" value="1"/>
</dbReference>
<dbReference type="InterPro" id="IPR006700">
    <property type="entry name" value="RsmE"/>
</dbReference>
<evidence type="ECO:0000256" key="4">
    <source>
        <dbReference type="ARBA" id="ARBA00013673"/>
    </source>
</evidence>
<dbReference type="EMBL" id="JAAYSN010000023">
    <property type="protein sequence ID" value="NLP38316.1"/>
    <property type="molecule type" value="Genomic_DNA"/>
</dbReference>
<dbReference type="Gene3D" id="3.40.1280.10">
    <property type="match status" value="1"/>
</dbReference>
<evidence type="ECO:0000313" key="15">
    <source>
        <dbReference type="EMBL" id="NLP38316.1"/>
    </source>
</evidence>
<dbReference type="CDD" id="cd18084">
    <property type="entry name" value="RsmE-like"/>
    <property type="match status" value="1"/>
</dbReference>
<dbReference type="PIRSF" id="PIRSF015601">
    <property type="entry name" value="MTase_slr0722"/>
    <property type="match status" value="1"/>
</dbReference>
<evidence type="ECO:0000256" key="2">
    <source>
        <dbReference type="ARBA" id="ARBA00005528"/>
    </source>
</evidence>
<dbReference type="Gene3D" id="2.40.240.20">
    <property type="entry name" value="Hypothetical PUA domain-like, domain 1"/>
    <property type="match status" value="1"/>
</dbReference>
<evidence type="ECO:0000313" key="17">
    <source>
        <dbReference type="Proteomes" id="UP000193309"/>
    </source>
</evidence>
<dbReference type="InterPro" id="IPR046887">
    <property type="entry name" value="RsmE_PUA-like"/>
</dbReference>
<dbReference type="NCBIfam" id="TIGR00046">
    <property type="entry name" value="RsmE family RNA methyltransferase"/>
    <property type="match status" value="1"/>
</dbReference>
<evidence type="ECO:0000256" key="8">
    <source>
        <dbReference type="ARBA" id="ARBA00022679"/>
    </source>
</evidence>
<dbReference type="STRING" id="1610489.SAMN06295981_0274"/>
<evidence type="ECO:0000259" key="13">
    <source>
        <dbReference type="Pfam" id="PF04452"/>
    </source>
</evidence>
<evidence type="ECO:0000313" key="18">
    <source>
        <dbReference type="Proteomes" id="UP000568696"/>
    </source>
</evidence>
<evidence type="ECO:0000313" key="16">
    <source>
        <dbReference type="EMBL" id="SMG07571.1"/>
    </source>
</evidence>
<comment type="subcellular location">
    <subcellularLocation>
        <location evidence="1 12">Cytoplasm</location>
    </subcellularLocation>
</comment>
<dbReference type="NCBIfam" id="NF008693">
    <property type="entry name" value="PRK11713.2-3"/>
    <property type="match status" value="1"/>
</dbReference>
<evidence type="ECO:0000256" key="12">
    <source>
        <dbReference type="PIRNR" id="PIRNR015601"/>
    </source>
</evidence>
<dbReference type="PANTHER" id="PTHR30027:SF3">
    <property type="entry name" value="16S RRNA (URACIL(1498)-N(3))-METHYLTRANSFERASE"/>
    <property type="match status" value="1"/>
</dbReference>
<gene>
    <name evidence="15" type="ORF">GX356_01140</name>
    <name evidence="16" type="ORF">SAMN06295981_0274</name>
</gene>
<proteinExistence type="inferred from homology"/>
<dbReference type="GO" id="GO:0005737">
    <property type="term" value="C:cytoplasm"/>
    <property type="evidence" value="ECO:0007669"/>
    <property type="project" value="UniProtKB-SubCell"/>
</dbReference>
<evidence type="ECO:0000256" key="1">
    <source>
        <dbReference type="ARBA" id="ARBA00004496"/>
    </source>
</evidence>
<feature type="domain" description="Ribosomal RNA small subunit methyltransferase E PUA-like" evidence="14">
    <location>
        <begin position="19"/>
        <end position="66"/>
    </location>
</feature>
<comment type="function">
    <text evidence="10 12">Specifically methylates the N3 position of the uracil ring of uridine 1498 (m3U1498) in 16S rRNA. Acts on the fully assembled 30S ribosomal subunit.</text>
</comment>
<dbReference type="OrthoDB" id="9808126at2"/>
<dbReference type="PANTHER" id="PTHR30027">
    <property type="entry name" value="RIBOSOMAL RNA SMALL SUBUNIT METHYLTRANSFERASE E"/>
    <property type="match status" value="1"/>
</dbReference>
<dbReference type="InterPro" id="IPR029026">
    <property type="entry name" value="tRNA_m1G_MTases_N"/>
</dbReference>
<organism evidence="16 17">
    <name type="scientific">Corynebacterium pollutisoli</name>
    <dbReference type="NCBI Taxonomy" id="1610489"/>
    <lineage>
        <taxon>Bacteria</taxon>
        <taxon>Bacillati</taxon>
        <taxon>Actinomycetota</taxon>
        <taxon>Actinomycetes</taxon>
        <taxon>Mycobacteriales</taxon>
        <taxon>Corynebacteriaceae</taxon>
        <taxon>Corynebacterium</taxon>
    </lineage>
</organism>
<dbReference type="Proteomes" id="UP000193309">
    <property type="component" value="Unassembled WGS sequence"/>
</dbReference>
<feature type="domain" description="Ribosomal RNA small subunit methyltransferase E methyltransferase" evidence="13">
    <location>
        <begin position="75"/>
        <end position="231"/>
    </location>
</feature>
<dbReference type="EMBL" id="FXAR01000001">
    <property type="protein sequence ID" value="SMG07571.1"/>
    <property type="molecule type" value="Genomic_DNA"/>
</dbReference>
<dbReference type="InterPro" id="IPR029028">
    <property type="entry name" value="Alpha/beta_knot_MTases"/>
</dbReference>
<evidence type="ECO:0000256" key="3">
    <source>
        <dbReference type="ARBA" id="ARBA00012328"/>
    </source>
</evidence>
<dbReference type="EC" id="2.1.1.193" evidence="3 12"/>
<dbReference type="InterPro" id="IPR015947">
    <property type="entry name" value="PUA-like_sf"/>
</dbReference>
<keyword evidence="5 12" id="KW-0963">Cytoplasm</keyword>
<dbReference type="SUPFAM" id="SSF88697">
    <property type="entry name" value="PUA domain-like"/>
    <property type="match status" value="1"/>
</dbReference>
<protein>
    <recommendedName>
        <fullName evidence="4 12">Ribosomal RNA small subunit methyltransferase E</fullName>
        <ecNumber evidence="3 12">2.1.1.193</ecNumber>
    </recommendedName>
</protein>
<reference evidence="15 18" key="3">
    <citation type="journal article" date="2020" name="Biotechnol. Biofuels">
        <title>New insights from the biogas microbiome by comprehensive genome-resolved metagenomics of nearly 1600 species originating from multiple anaerobic digesters.</title>
        <authorList>
            <person name="Campanaro S."/>
            <person name="Treu L."/>
            <person name="Rodriguez-R L.M."/>
            <person name="Kovalovszki A."/>
            <person name="Ziels R.M."/>
            <person name="Maus I."/>
            <person name="Zhu X."/>
            <person name="Kougias P.G."/>
            <person name="Basile A."/>
            <person name="Luo G."/>
            <person name="Schluter A."/>
            <person name="Konstantinidis K.T."/>
            <person name="Angelidaki I."/>
        </authorList>
    </citation>
    <scope>NUCLEOTIDE SEQUENCE [LARGE SCALE GENOMIC DNA]</scope>
    <source>
        <strain evidence="15">AS23ysBPME_344</strain>
    </source>
</reference>
<comment type="similarity">
    <text evidence="2 12">Belongs to the RNA methyltransferase RsmE family.</text>
</comment>
<dbReference type="RefSeq" id="WP_085548448.1">
    <property type="nucleotide sequence ID" value="NZ_FXAR01000001.1"/>
</dbReference>
<keyword evidence="6 12" id="KW-0698">rRNA processing</keyword>
<dbReference type="SUPFAM" id="SSF75217">
    <property type="entry name" value="alpha/beta knot"/>
    <property type="match status" value="1"/>
</dbReference>
<dbReference type="GO" id="GO:0070042">
    <property type="term" value="F:rRNA (uridine-N3-)-methyltransferase activity"/>
    <property type="evidence" value="ECO:0007669"/>
    <property type="project" value="TreeGrafter"/>
</dbReference>
<keyword evidence="7 12" id="KW-0489">Methyltransferase</keyword>
<keyword evidence="17" id="KW-1185">Reference proteome</keyword>
<keyword evidence="8 12" id="KW-0808">Transferase</keyword>
<reference evidence="17" key="1">
    <citation type="submission" date="2017-04" db="EMBL/GenBank/DDBJ databases">
        <authorList>
            <person name="Varghese N."/>
            <person name="Submissions S."/>
        </authorList>
    </citation>
    <scope>NUCLEOTIDE SEQUENCE [LARGE SCALE GENOMIC DNA]</scope>
    <source>
        <strain evidence="17">VDS</strain>
    </source>
</reference>
<name>A0A1X7I0E4_9CORY</name>
<comment type="catalytic activity">
    <reaction evidence="11 12">
        <text>uridine(1498) in 16S rRNA + S-adenosyl-L-methionine = N(3)-methyluridine(1498) in 16S rRNA + S-adenosyl-L-homocysteine + H(+)</text>
        <dbReference type="Rhea" id="RHEA:42920"/>
        <dbReference type="Rhea" id="RHEA-COMP:10283"/>
        <dbReference type="Rhea" id="RHEA-COMP:10284"/>
        <dbReference type="ChEBI" id="CHEBI:15378"/>
        <dbReference type="ChEBI" id="CHEBI:57856"/>
        <dbReference type="ChEBI" id="CHEBI:59789"/>
        <dbReference type="ChEBI" id="CHEBI:65315"/>
        <dbReference type="ChEBI" id="CHEBI:74502"/>
        <dbReference type="EC" id="2.1.1.193"/>
    </reaction>
</comment>